<evidence type="ECO:0000313" key="2">
    <source>
        <dbReference type="EMBL" id="NMH59810.1"/>
    </source>
</evidence>
<organism evidence="2 3">
    <name type="scientific">Alteromonas ponticola</name>
    <dbReference type="NCBI Taxonomy" id="2720613"/>
    <lineage>
        <taxon>Bacteria</taxon>
        <taxon>Pseudomonadati</taxon>
        <taxon>Pseudomonadota</taxon>
        <taxon>Gammaproteobacteria</taxon>
        <taxon>Alteromonadales</taxon>
        <taxon>Alteromonadaceae</taxon>
        <taxon>Alteromonas/Salinimonas group</taxon>
        <taxon>Alteromonas</taxon>
    </lineage>
</organism>
<protein>
    <submittedName>
        <fullName evidence="2">Capsule assembly Wzi family protein</fullName>
    </submittedName>
</protein>
<dbReference type="Gene3D" id="2.40.160.130">
    <property type="entry name" value="Capsule assembly protein Wzi"/>
    <property type="match status" value="1"/>
</dbReference>
<dbReference type="Pfam" id="PF14052">
    <property type="entry name" value="Caps_assemb_Wzi"/>
    <property type="match status" value="1"/>
</dbReference>
<gene>
    <name evidence="2" type="ORF">HCJ96_07270</name>
</gene>
<accession>A0ABX1R011</accession>
<name>A0ABX1R011_9ALTE</name>
<keyword evidence="3" id="KW-1185">Reference proteome</keyword>
<dbReference type="RefSeq" id="WP_169210388.1">
    <property type="nucleotide sequence ID" value="NZ_JAATNW010000004.1"/>
</dbReference>
<feature type="signal peptide" evidence="1">
    <location>
        <begin position="1"/>
        <end position="19"/>
    </location>
</feature>
<keyword evidence="1" id="KW-0732">Signal</keyword>
<sequence length="483" mass="53523">MRSHSILGLLLMASTASLASPWIGTNDESLHQDLRTLVEFQVIDAVAISYPVPWRGIDSQLSALDVHNLPAPAKRAANRLLHYLKNRQTDVLRQMTSIHLASEPQRFDSVHATYGQEEKLTHQAEITSGRWSAKLSANMIDDGEMNLDNSYLAMHVAGWVLKAGATDQFWGPANDSSLILSANARPVPTVGLFRGSAVESESPWLNWLGPWYASAEIGQFRDSREIDGARLWRARFTAKPFKGLTVGMSWAAMWGGAGQPDSLGDLLDVLTFQTQCIDELVSCDDELNTTTGNHIAGFDLAYSFLLFERPVTVYAQRIGEDAKDYKVTDNANLIGVSTYIGPFKLYVENSDTNIACNGNDNTATNCYYEHSIYTSGYRHYTRAVGSTYDSDAKQTTLGLQWRGAYGRSAMLKLSEVELNPDGLKPSPVLTDSLSEEVKVVSGYYQQPLGNFLVKLGAEYQDRELGTENESEVAVYLTLRYAWL</sequence>
<dbReference type="EMBL" id="JAATNW010000004">
    <property type="protein sequence ID" value="NMH59810.1"/>
    <property type="molecule type" value="Genomic_DNA"/>
</dbReference>
<comment type="caution">
    <text evidence="2">The sequence shown here is derived from an EMBL/GenBank/DDBJ whole genome shotgun (WGS) entry which is preliminary data.</text>
</comment>
<reference evidence="2 3" key="1">
    <citation type="submission" date="2020-03" db="EMBL/GenBank/DDBJ databases">
        <title>Alteromonas ponticola sp. nov., isolated from seawater.</title>
        <authorList>
            <person name="Yoon J.-H."/>
            <person name="Kim Y.-O."/>
        </authorList>
    </citation>
    <scope>NUCLEOTIDE SEQUENCE [LARGE SCALE GENOMIC DNA]</scope>
    <source>
        <strain evidence="2 3">MYP5</strain>
    </source>
</reference>
<dbReference type="InterPro" id="IPR026950">
    <property type="entry name" value="Caps_assemb_Wzi"/>
</dbReference>
<dbReference type="InterPro" id="IPR038636">
    <property type="entry name" value="Wzi_sf"/>
</dbReference>
<evidence type="ECO:0000256" key="1">
    <source>
        <dbReference type="SAM" id="SignalP"/>
    </source>
</evidence>
<proteinExistence type="predicted"/>
<dbReference type="Proteomes" id="UP000709336">
    <property type="component" value="Unassembled WGS sequence"/>
</dbReference>
<evidence type="ECO:0000313" key="3">
    <source>
        <dbReference type="Proteomes" id="UP000709336"/>
    </source>
</evidence>
<feature type="chain" id="PRO_5046089761" evidence="1">
    <location>
        <begin position="20"/>
        <end position="483"/>
    </location>
</feature>